<feature type="domain" description="TM2" evidence="6">
    <location>
        <begin position="42"/>
        <end position="90"/>
    </location>
</feature>
<dbReference type="GO" id="GO:0016020">
    <property type="term" value="C:membrane"/>
    <property type="evidence" value="ECO:0007669"/>
    <property type="project" value="UniProtKB-SubCell"/>
</dbReference>
<comment type="caution">
    <text evidence="7">The sequence shown here is derived from an EMBL/GenBank/DDBJ whole genome shotgun (WGS) entry which is preliminary data.</text>
</comment>
<dbReference type="OrthoDB" id="9816361at2"/>
<evidence type="ECO:0000259" key="6">
    <source>
        <dbReference type="Pfam" id="PF05154"/>
    </source>
</evidence>
<dbReference type="EMBL" id="WMJY01000014">
    <property type="protein sequence ID" value="MTH29770.1"/>
    <property type="molecule type" value="Genomic_DNA"/>
</dbReference>
<evidence type="ECO:0000256" key="4">
    <source>
        <dbReference type="ARBA" id="ARBA00023136"/>
    </source>
</evidence>
<dbReference type="PANTHER" id="PTHR21016:SF25">
    <property type="entry name" value="TM2 DOMAIN-CONTAINING PROTEIN DDB_G0277895-RELATED"/>
    <property type="match status" value="1"/>
</dbReference>
<evidence type="ECO:0000313" key="8">
    <source>
        <dbReference type="Proteomes" id="UP000488936"/>
    </source>
</evidence>
<keyword evidence="2 5" id="KW-0812">Transmembrane</keyword>
<evidence type="ECO:0000256" key="1">
    <source>
        <dbReference type="ARBA" id="ARBA00004141"/>
    </source>
</evidence>
<keyword evidence="8" id="KW-1185">Reference proteome</keyword>
<dbReference type="Proteomes" id="UP000488936">
    <property type="component" value="Unassembled WGS sequence"/>
</dbReference>
<keyword evidence="3 5" id="KW-1133">Transmembrane helix</keyword>
<dbReference type="Pfam" id="PF05154">
    <property type="entry name" value="TM2"/>
    <property type="match status" value="1"/>
</dbReference>
<comment type="subcellular location">
    <subcellularLocation>
        <location evidence="1">Membrane</location>
        <topology evidence="1">Multi-pass membrane protein</topology>
    </subcellularLocation>
</comment>
<sequence>MKSINEKYCSECGAVINAKAEICPRCGVRQPGVFNQQANEDKNRWLTAVLLCWFLGFLGVHRFYTGNTAIGIVQLLTLGGCGIWVIVDLILLVSGNYKDGEGNIIKNG</sequence>
<dbReference type="InterPro" id="IPR007829">
    <property type="entry name" value="TM2"/>
</dbReference>
<evidence type="ECO:0000313" key="7">
    <source>
        <dbReference type="EMBL" id="MTH29770.1"/>
    </source>
</evidence>
<feature type="transmembrane region" description="Helical" evidence="5">
    <location>
        <begin position="45"/>
        <end position="64"/>
    </location>
</feature>
<dbReference type="InterPro" id="IPR050932">
    <property type="entry name" value="TM2D1-3-like"/>
</dbReference>
<organism evidence="7 8">
    <name type="scientific">Myroides pelagicus</name>
    <dbReference type="NCBI Taxonomy" id="270914"/>
    <lineage>
        <taxon>Bacteria</taxon>
        <taxon>Pseudomonadati</taxon>
        <taxon>Bacteroidota</taxon>
        <taxon>Flavobacteriia</taxon>
        <taxon>Flavobacteriales</taxon>
        <taxon>Flavobacteriaceae</taxon>
        <taxon>Myroides</taxon>
    </lineage>
</organism>
<feature type="transmembrane region" description="Helical" evidence="5">
    <location>
        <begin position="70"/>
        <end position="93"/>
    </location>
</feature>
<evidence type="ECO:0000256" key="2">
    <source>
        <dbReference type="ARBA" id="ARBA00022692"/>
    </source>
</evidence>
<protein>
    <submittedName>
        <fullName evidence="7">NINE protein</fullName>
    </submittedName>
</protein>
<dbReference type="AlphaFoldDB" id="A0A7K1GM07"/>
<name>A0A7K1GM07_9FLAO</name>
<evidence type="ECO:0000256" key="3">
    <source>
        <dbReference type="ARBA" id="ARBA00022989"/>
    </source>
</evidence>
<gene>
    <name evidence="7" type="ORF">GJV77_07545</name>
</gene>
<dbReference type="RefSeq" id="WP_155035766.1">
    <property type="nucleotide sequence ID" value="NZ_JAYMMG010000004.1"/>
</dbReference>
<accession>A0A7K1GM07</accession>
<evidence type="ECO:0000256" key="5">
    <source>
        <dbReference type="SAM" id="Phobius"/>
    </source>
</evidence>
<reference evidence="7 8" key="1">
    <citation type="journal article" date="2006" name="Int. J. Syst. Evol. Microbiol.">
        <title>Myroides pelagicus sp. nov., isolated from seawater in Thailand.</title>
        <authorList>
            <person name="Yoon J."/>
            <person name="Maneerat S."/>
            <person name="Kawai F."/>
            <person name="Yokota A."/>
        </authorList>
    </citation>
    <scope>NUCLEOTIDE SEQUENCE [LARGE SCALE GENOMIC DNA]</scope>
    <source>
        <strain evidence="7 8">SM1T</strain>
    </source>
</reference>
<proteinExistence type="predicted"/>
<dbReference type="PANTHER" id="PTHR21016">
    <property type="entry name" value="BETA-AMYLOID BINDING PROTEIN-RELATED"/>
    <property type="match status" value="1"/>
</dbReference>
<keyword evidence="4 5" id="KW-0472">Membrane</keyword>